<evidence type="ECO:0008006" key="4">
    <source>
        <dbReference type="Google" id="ProtNLM"/>
    </source>
</evidence>
<keyword evidence="1" id="KW-0472">Membrane</keyword>
<sequence length="385" mass="43438">MCPPLIAKQQGVESRKWKSVASSKKSHGHQTGLADCQLSQKAFVAILQLIHAFKTETGELSGIVFHTIKESAIIIAGAKVLLVLYFESSIGNVRDFITGSRINSGDPTFDEMEHTKFNQSVRKMMRLLFAVFITDAVLLCTPCAATEKLFTLPPPLSAAGPIISPILHICSAQLLFLGAVPKFFSNMACIGALIIGMHTKLKILAHRWNRILNHPIEPPRCYFERMDREMRIVLDQQTEYWRQLQTLKTLVENSFFIVHVYSLYSIGSCIFVARELGMNVLTGVIYATSLAYLTKHYLWCHLVDSYKDVADAIGYEISSHCTQMPYSRQYHLQYVQMKTSLIIVWYNTINGVAMKSMGMIVISKATFGDLLKIIYTVLTFFINMT</sequence>
<protein>
    <recommendedName>
        <fullName evidence="4">Odorant receptor</fullName>
    </recommendedName>
</protein>
<accession>A0ABM1Z1M4</accession>
<keyword evidence="1" id="KW-0812">Transmembrane</keyword>
<dbReference type="EnsemblMetazoa" id="AALFPA23_014122.R20528">
    <property type="protein sequence ID" value="AALFPA23_014122.P20528"/>
    <property type="gene ID" value="AALFPA23_014122"/>
</dbReference>
<reference evidence="2" key="2">
    <citation type="submission" date="2025-05" db="UniProtKB">
        <authorList>
            <consortium name="EnsemblMetazoa"/>
        </authorList>
    </citation>
    <scope>IDENTIFICATION</scope>
    <source>
        <strain evidence="2">Foshan</strain>
    </source>
</reference>
<dbReference type="RefSeq" id="XP_062714160.1">
    <property type="nucleotide sequence ID" value="XM_062858176.1"/>
</dbReference>
<organism evidence="2 3">
    <name type="scientific">Aedes albopictus</name>
    <name type="common">Asian tiger mosquito</name>
    <name type="synonym">Stegomyia albopicta</name>
    <dbReference type="NCBI Taxonomy" id="7160"/>
    <lineage>
        <taxon>Eukaryota</taxon>
        <taxon>Metazoa</taxon>
        <taxon>Ecdysozoa</taxon>
        <taxon>Arthropoda</taxon>
        <taxon>Hexapoda</taxon>
        <taxon>Insecta</taxon>
        <taxon>Pterygota</taxon>
        <taxon>Neoptera</taxon>
        <taxon>Endopterygota</taxon>
        <taxon>Diptera</taxon>
        <taxon>Nematocera</taxon>
        <taxon>Culicoidea</taxon>
        <taxon>Culicidae</taxon>
        <taxon>Culicinae</taxon>
        <taxon>Aedini</taxon>
        <taxon>Aedes</taxon>
        <taxon>Stegomyia</taxon>
    </lineage>
</organism>
<evidence type="ECO:0000313" key="3">
    <source>
        <dbReference type="Proteomes" id="UP000069940"/>
    </source>
</evidence>
<dbReference type="Proteomes" id="UP000069940">
    <property type="component" value="Unassembled WGS sequence"/>
</dbReference>
<reference evidence="3" key="1">
    <citation type="journal article" date="2015" name="Proc. Natl. Acad. Sci. U.S.A.">
        <title>Genome sequence of the Asian Tiger mosquito, Aedes albopictus, reveals insights into its biology, genetics, and evolution.</title>
        <authorList>
            <person name="Chen X.G."/>
            <person name="Jiang X."/>
            <person name="Gu J."/>
            <person name="Xu M."/>
            <person name="Wu Y."/>
            <person name="Deng Y."/>
            <person name="Zhang C."/>
            <person name="Bonizzoni M."/>
            <person name="Dermauw W."/>
            <person name="Vontas J."/>
            <person name="Armbruster P."/>
            <person name="Huang X."/>
            <person name="Yang Y."/>
            <person name="Zhang H."/>
            <person name="He W."/>
            <person name="Peng H."/>
            <person name="Liu Y."/>
            <person name="Wu K."/>
            <person name="Chen J."/>
            <person name="Lirakis M."/>
            <person name="Topalis P."/>
            <person name="Van Leeuwen T."/>
            <person name="Hall A.B."/>
            <person name="Jiang X."/>
            <person name="Thorpe C."/>
            <person name="Mueller R.L."/>
            <person name="Sun C."/>
            <person name="Waterhouse R.M."/>
            <person name="Yan G."/>
            <person name="Tu Z.J."/>
            <person name="Fang X."/>
            <person name="James A.A."/>
        </authorList>
    </citation>
    <scope>NUCLEOTIDE SEQUENCE [LARGE SCALE GENOMIC DNA]</scope>
    <source>
        <strain evidence="3">Foshan</strain>
    </source>
</reference>
<proteinExistence type="predicted"/>
<name>A0ABM1Z1M4_AEDAL</name>
<keyword evidence="1" id="KW-1133">Transmembrane helix</keyword>
<evidence type="ECO:0000313" key="2">
    <source>
        <dbReference type="EnsemblMetazoa" id="AALFPA23_014122.P20528"/>
    </source>
</evidence>
<dbReference type="GeneID" id="134290943"/>
<feature type="transmembrane region" description="Helical" evidence="1">
    <location>
        <begin position="127"/>
        <end position="150"/>
    </location>
</feature>
<evidence type="ECO:0000256" key="1">
    <source>
        <dbReference type="SAM" id="Phobius"/>
    </source>
</evidence>
<keyword evidence="3" id="KW-1185">Reference proteome</keyword>